<dbReference type="Gene3D" id="1.20.1290.10">
    <property type="entry name" value="AhpD-like"/>
    <property type="match status" value="1"/>
</dbReference>
<keyword evidence="1" id="KW-0575">Peroxidase</keyword>
<name>A0A956M263_UNCEI</name>
<dbReference type="InterPro" id="IPR029032">
    <property type="entry name" value="AhpD-like"/>
</dbReference>
<gene>
    <name evidence="1" type="ORF">KC729_17330</name>
</gene>
<dbReference type="AlphaFoldDB" id="A0A956M263"/>
<proteinExistence type="predicted"/>
<dbReference type="GO" id="GO:0004601">
    <property type="term" value="F:peroxidase activity"/>
    <property type="evidence" value="ECO:0007669"/>
    <property type="project" value="UniProtKB-KW"/>
</dbReference>
<sequence length="63" mass="6868">MLDYALRLTVDPAGIDRDAIDRLRAVGFDDRAIHDICAVTAYFAFVNRIADGLGVELEDPASS</sequence>
<dbReference type="Proteomes" id="UP000697710">
    <property type="component" value="Unassembled WGS sequence"/>
</dbReference>
<dbReference type="EMBL" id="JAGQHR010000701">
    <property type="protein sequence ID" value="MCA9729453.1"/>
    <property type="molecule type" value="Genomic_DNA"/>
</dbReference>
<dbReference type="SUPFAM" id="SSF69118">
    <property type="entry name" value="AhpD-like"/>
    <property type="match status" value="1"/>
</dbReference>
<evidence type="ECO:0000313" key="2">
    <source>
        <dbReference type="Proteomes" id="UP000697710"/>
    </source>
</evidence>
<evidence type="ECO:0000313" key="1">
    <source>
        <dbReference type="EMBL" id="MCA9729453.1"/>
    </source>
</evidence>
<protein>
    <submittedName>
        <fullName evidence="1">Peroxidase</fullName>
    </submittedName>
</protein>
<keyword evidence="1" id="KW-0560">Oxidoreductase</keyword>
<organism evidence="1 2">
    <name type="scientific">Eiseniibacteriota bacterium</name>
    <dbReference type="NCBI Taxonomy" id="2212470"/>
    <lineage>
        <taxon>Bacteria</taxon>
        <taxon>Candidatus Eiseniibacteriota</taxon>
    </lineage>
</organism>
<reference evidence="1" key="1">
    <citation type="submission" date="2020-04" db="EMBL/GenBank/DDBJ databases">
        <authorList>
            <person name="Zhang T."/>
        </authorList>
    </citation>
    <scope>NUCLEOTIDE SEQUENCE</scope>
    <source>
        <strain evidence="1">HKST-UBA01</strain>
    </source>
</reference>
<reference evidence="1" key="2">
    <citation type="journal article" date="2021" name="Microbiome">
        <title>Successional dynamics and alternative stable states in a saline activated sludge microbial community over 9 years.</title>
        <authorList>
            <person name="Wang Y."/>
            <person name="Ye J."/>
            <person name="Ju F."/>
            <person name="Liu L."/>
            <person name="Boyd J.A."/>
            <person name="Deng Y."/>
            <person name="Parks D.H."/>
            <person name="Jiang X."/>
            <person name="Yin X."/>
            <person name="Woodcroft B.J."/>
            <person name="Tyson G.W."/>
            <person name="Hugenholtz P."/>
            <person name="Polz M.F."/>
            <person name="Zhang T."/>
        </authorList>
    </citation>
    <scope>NUCLEOTIDE SEQUENCE</scope>
    <source>
        <strain evidence="1">HKST-UBA01</strain>
    </source>
</reference>
<comment type="caution">
    <text evidence="1">The sequence shown here is derived from an EMBL/GenBank/DDBJ whole genome shotgun (WGS) entry which is preliminary data.</text>
</comment>
<accession>A0A956M263</accession>